<dbReference type="InterPro" id="IPR042283">
    <property type="entry name" value="GpdQ_catalytic"/>
</dbReference>
<dbReference type="InterPro" id="IPR004843">
    <property type="entry name" value="Calcineurin-like_PHP"/>
</dbReference>
<accession>A0A327KDW8</accession>
<dbReference type="Pfam" id="PF00149">
    <property type="entry name" value="Metallophos"/>
    <property type="match status" value="1"/>
</dbReference>
<keyword evidence="7" id="KW-1185">Reference proteome</keyword>
<evidence type="ECO:0000256" key="4">
    <source>
        <dbReference type="ARBA" id="ARBA00025742"/>
    </source>
</evidence>
<dbReference type="InterPro" id="IPR026575">
    <property type="entry name" value="GpdQ/CpdA-like"/>
</dbReference>
<proteinExistence type="inferred from homology"/>
<evidence type="ECO:0000256" key="3">
    <source>
        <dbReference type="ARBA" id="ARBA00023004"/>
    </source>
</evidence>
<sequence length="273" mass="29348">MLIAQISDLHVRPAGVLAYGVSETNAYAEQAVHALARLQPAPDLVIVTGDLTDAGLPEEYAFLAGLFDRLPMPVYCIAGNHDRRATLRAALGPKGYLPAEGRLDFVIETRPVRIVGLDSLWEGHGAGRLEPESLTFLADALGAAPEVPTIVAVHHPPFVCGIGHMDRIRLLDGAEHFAAIVEANPQVERVITGHHHRPVAVRWAGTICQIAPSVAHQVTLTLTPDAASDFVLEPPAFLLHKWIEGTGLVTHQAYVQRAPGPFPFFAPKPAAVE</sequence>
<dbReference type="InterPro" id="IPR050884">
    <property type="entry name" value="CNP_phosphodiesterase-III"/>
</dbReference>
<keyword evidence="3" id="KW-0408">Iron</keyword>
<dbReference type="Gene3D" id="3.60.21.40">
    <property type="entry name" value="GpdQ, catalytic alpha/beta sandwich domain"/>
    <property type="match status" value="1"/>
</dbReference>
<comment type="caution">
    <text evidence="6">The sequence shown here is derived from an EMBL/GenBank/DDBJ whole genome shotgun (WGS) entry which is preliminary data.</text>
</comment>
<reference evidence="6 7" key="1">
    <citation type="submission" date="2017-07" db="EMBL/GenBank/DDBJ databases">
        <title>Draft Genome Sequences of Select Purple Nonsulfur Bacteria.</title>
        <authorList>
            <person name="Lasarre B."/>
            <person name="Mckinlay J.B."/>
        </authorList>
    </citation>
    <scope>NUCLEOTIDE SEQUENCE [LARGE SCALE GENOMIC DNA]</scope>
    <source>
        <strain evidence="6 7">DSM 11907</strain>
    </source>
</reference>
<evidence type="ECO:0000259" key="5">
    <source>
        <dbReference type="Pfam" id="PF00149"/>
    </source>
</evidence>
<evidence type="ECO:0000313" key="6">
    <source>
        <dbReference type="EMBL" id="RAI36216.1"/>
    </source>
</evidence>
<organism evidence="6 7">
    <name type="scientific">Rhodoplanes elegans</name>
    <dbReference type="NCBI Taxonomy" id="29408"/>
    <lineage>
        <taxon>Bacteria</taxon>
        <taxon>Pseudomonadati</taxon>
        <taxon>Pseudomonadota</taxon>
        <taxon>Alphaproteobacteria</taxon>
        <taxon>Hyphomicrobiales</taxon>
        <taxon>Nitrobacteraceae</taxon>
        <taxon>Rhodoplanes</taxon>
    </lineage>
</organism>
<dbReference type="Gene3D" id="3.30.750.180">
    <property type="entry name" value="GpdQ, beta-strand dimerisation domain"/>
    <property type="match status" value="1"/>
</dbReference>
<comment type="similarity">
    <text evidence="4">Belongs to the cyclic nucleotide phosphodiesterase class-III family.</text>
</comment>
<evidence type="ECO:0000256" key="2">
    <source>
        <dbReference type="ARBA" id="ARBA00022801"/>
    </source>
</evidence>
<keyword evidence="1" id="KW-0479">Metal-binding</keyword>
<dbReference type="EMBL" id="NPEU01000227">
    <property type="protein sequence ID" value="RAI36216.1"/>
    <property type="molecule type" value="Genomic_DNA"/>
</dbReference>
<gene>
    <name evidence="6" type="ORF">CH338_17945</name>
</gene>
<dbReference type="PANTHER" id="PTHR42988">
    <property type="entry name" value="PHOSPHOHYDROLASE"/>
    <property type="match status" value="1"/>
</dbReference>
<dbReference type="SUPFAM" id="SSF56300">
    <property type="entry name" value="Metallo-dependent phosphatases"/>
    <property type="match status" value="1"/>
</dbReference>
<dbReference type="AlphaFoldDB" id="A0A327KDW8"/>
<evidence type="ECO:0000313" key="7">
    <source>
        <dbReference type="Proteomes" id="UP000248863"/>
    </source>
</evidence>
<dbReference type="Proteomes" id="UP000248863">
    <property type="component" value="Unassembled WGS sequence"/>
</dbReference>
<name>A0A327KDW8_9BRAD</name>
<protein>
    <submittedName>
        <fullName evidence="6">Phosphodiesterase</fullName>
    </submittedName>
</protein>
<evidence type="ECO:0000256" key="1">
    <source>
        <dbReference type="ARBA" id="ARBA00022723"/>
    </source>
</evidence>
<feature type="domain" description="Calcineurin-like phosphoesterase" evidence="5">
    <location>
        <begin position="1"/>
        <end position="198"/>
    </location>
</feature>
<dbReference type="CDD" id="cd07402">
    <property type="entry name" value="MPP_GpdQ"/>
    <property type="match status" value="1"/>
</dbReference>
<dbReference type="InterPro" id="IPR042281">
    <property type="entry name" value="GpdQ_beta-strand"/>
</dbReference>
<dbReference type="GO" id="GO:0046872">
    <property type="term" value="F:metal ion binding"/>
    <property type="evidence" value="ECO:0007669"/>
    <property type="project" value="UniProtKB-KW"/>
</dbReference>
<keyword evidence="2" id="KW-0378">Hydrolase</keyword>
<dbReference type="PANTHER" id="PTHR42988:SF2">
    <property type="entry name" value="CYCLIC NUCLEOTIDE PHOSPHODIESTERASE CBUA0032-RELATED"/>
    <property type="match status" value="1"/>
</dbReference>
<dbReference type="RefSeq" id="WP_111358501.1">
    <property type="nucleotide sequence ID" value="NZ_NHSK01000092.1"/>
</dbReference>
<dbReference type="OrthoDB" id="651281at2"/>
<dbReference type="InterPro" id="IPR029052">
    <property type="entry name" value="Metallo-depent_PP-like"/>
</dbReference>
<dbReference type="GO" id="GO:0004112">
    <property type="term" value="F:cyclic-nucleotide phosphodiesterase activity"/>
    <property type="evidence" value="ECO:0007669"/>
    <property type="project" value="InterPro"/>
</dbReference>